<evidence type="ECO:0000256" key="7">
    <source>
        <dbReference type="ARBA" id="ARBA00022692"/>
    </source>
</evidence>
<proteinExistence type="inferred from homology"/>
<keyword evidence="7 17" id="KW-0812">Transmembrane</keyword>
<dbReference type="AlphaFoldDB" id="A0A6V7J1T2"/>
<evidence type="ECO:0000256" key="5">
    <source>
        <dbReference type="ARBA" id="ARBA00022448"/>
    </source>
</evidence>
<evidence type="ECO:0000256" key="3">
    <source>
        <dbReference type="ARBA" id="ARBA00008915"/>
    </source>
</evidence>
<dbReference type="PANTHER" id="PTHR13327:SF0">
    <property type="entry name" value="NADH DEHYDROGENASE [UBIQUINONE] 1 BETA SUBCOMPLEX SUBUNIT 11, MITOCHONDRIAL"/>
    <property type="match status" value="1"/>
</dbReference>
<keyword evidence="6" id="KW-0679">Respiratory chain</keyword>
<keyword evidence="9" id="KW-0809">Transit peptide</keyword>
<organism evidence="18">
    <name type="scientific">Bracon brevicornis</name>
    <dbReference type="NCBI Taxonomy" id="1563983"/>
    <lineage>
        <taxon>Eukaryota</taxon>
        <taxon>Metazoa</taxon>
        <taxon>Ecdysozoa</taxon>
        <taxon>Arthropoda</taxon>
        <taxon>Hexapoda</taxon>
        <taxon>Insecta</taxon>
        <taxon>Pterygota</taxon>
        <taxon>Neoptera</taxon>
        <taxon>Endopterygota</taxon>
        <taxon>Hymenoptera</taxon>
        <taxon>Apocrita</taxon>
        <taxon>Ichneumonoidea</taxon>
        <taxon>Braconidae</taxon>
        <taxon>Braconinae</taxon>
        <taxon>Bracon</taxon>
    </lineage>
</organism>
<evidence type="ECO:0000256" key="15">
    <source>
        <dbReference type="ARBA" id="ARBA00031387"/>
    </source>
</evidence>
<protein>
    <recommendedName>
        <fullName evidence="4">NADH dehydrogenase [ubiquinone] 1 beta subcomplex subunit 11, mitochondrial</fullName>
    </recommendedName>
    <alternativeName>
        <fullName evidence="15">Complex I-ESSS</fullName>
    </alternativeName>
    <alternativeName>
        <fullName evidence="14">NADH-ubiquinone oxidoreductase ESSS subunit</fullName>
    </alternativeName>
</protein>
<gene>
    <name evidence="18" type="ORF">BBRV_LOCUS41526</name>
</gene>
<keyword evidence="12" id="KW-0496">Mitochondrion</keyword>
<evidence type="ECO:0000256" key="4">
    <source>
        <dbReference type="ARBA" id="ARBA00018632"/>
    </source>
</evidence>
<evidence type="ECO:0000313" key="18">
    <source>
        <dbReference type="EMBL" id="CAD1546413.1"/>
    </source>
</evidence>
<evidence type="ECO:0000256" key="2">
    <source>
        <dbReference type="ARBA" id="ARBA00004434"/>
    </source>
</evidence>
<keyword evidence="8" id="KW-0999">Mitochondrion inner membrane</keyword>
<comment type="subcellular location">
    <subcellularLocation>
        <location evidence="2">Mitochondrion inner membrane</location>
        <topology evidence="2">Single-pass membrane protein</topology>
    </subcellularLocation>
</comment>
<dbReference type="InterPro" id="IPR019329">
    <property type="entry name" value="NADH_UbQ_OxRdtase_ESSS_su"/>
</dbReference>
<evidence type="ECO:0000256" key="8">
    <source>
        <dbReference type="ARBA" id="ARBA00022792"/>
    </source>
</evidence>
<dbReference type="PANTHER" id="PTHR13327">
    <property type="entry name" value="NADH-UBIQUINONE OXIDOREDUCTASE ESSS SUBUNIT, MITOCHONDRIAL PRECURSOR"/>
    <property type="match status" value="1"/>
</dbReference>
<evidence type="ECO:0000256" key="14">
    <source>
        <dbReference type="ARBA" id="ARBA00030753"/>
    </source>
</evidence>
<evidence type="ECO:0000256" key="1">
    <source>
        <dbReference type="ARBA" id="ARBA00003195"/>
    </source>
</evidence>
<keyword evidence="5" id="KW-0813">Transport</keyword>
<evidence type="ECO:0000256" key="16">
    <source>
        <dbReference type="ARBA" id="ARBA00046528"/>
    </source>
</evidence>
<keyword evidence="13 17" id="KW-0472">Membrane</keyword>
<evidence type="ECO:0000256" key="13">
    <source>
        <dbReference type="ARBA" id="ARBA00023136"/>
    </source>
</evidence>
<dbReference type="GO" id="GO:0005743">
    <property type="term" value="C:mitochondrial inner membrane"/>
    <property type="evidence" value="ECO:0007669"/>
    <property type="project" value="UniProtKB-SubCell"/>
</dbReference>
<evidence type="ECO:0000256" key="11">
    <source>
        <dbReference type="ARBA" id="ARBA00022989"/>
    </source>
</evidence>
<feature type="transmembrane region" description="Helical" evidence="17">
    <location>
        <begin position="68"/>
        <end position="91"/>
    </location>
</feature>
<evidence type="ECO:0000256" key="6">
    <source>
        <dbReference type="ARBA" id="ARBA00022660"/>
    </source>
</evidence>
<name>A0A6V7J1T2_9HYME</name>
<dbReference type="EMBL" id="CADCXW020000012">
    <property type="protein sequence ID" value="CAD1546413.1"/>
    <property type="molecule type" value="Genomic_DNA"/>
</dbReference>
<comment type="similarity">
    <text evidence="3">Belongs to the complex I NDUFB11 subunit family.</text>
</comment>
<comment type="function">
    <text evidence="1">Accessory subunit of the mitochondrial membrane respiratory chain NADH dehydrogenase (Complex I), that is believed not to be involved in catalysis. Complex I functions in the transfer of electrons from NADH to the respiratory chain. The immediate electron acceptor for the enzyme is believed to be ubiquinone.</text>
</comment>
<evidence type="ECO:0000256" key="17">
    <source>
        <dbReference type="SAM" id="Phobius"/>
    </source>
</evidence>
<accession>A0A6V7J1T2</accession>
<keyword evidence="11 17" id="KW-1133">Transmembrane helix</keyword>
<comment type="subunit">
    <text evidence="16">Complex I is composed of 45 different subunits. Interacts with BCAP31.</text>
</comment>
<reference evidence="18" key="1">
    <citation type="submission" date="2020-07" db="EMBL/GenBank/DDBJ databases">
        <authorList>
            <person name="Ferguson B K."/>
        </authorList>
    </citation>
    <scope>NUCLEOTIDE SEQUENCE</scope>
    <source>
        <strain evidence="18">L06</strain>
    </source>
</reference>
<keyword evidence="10" id="KW-0249">Electron transport</keyword>
<evidence type="ECO:0000256" key="10">
    <source>
        <dbReference type="ARBA" id="ARBA00022982"/>
    </source>
</evidence>
<evidence type="ECO:0000256" key="12">
    <source>
        <dbReference type="ARBA" id="ARBA00023128"/>
    </source>
</evidence>
<dbReference type="Pfam" id="PF10183">
    <property type="entry name" value="ESSS"/>
    <property type="match status" value="1"/>
</dbReference>
<evidence type="ECO:0000256" key="9">
    <source>
        <dbReference type="ARBA" id="ARBA00022946"/>
    </source>
</evidence>
<sequence length="145" mass="16826">MAGLLRFTAVRSLRRDLSALCRQRNLNTSSRPPQASQTPIKTAQDFENQNQNWLSWGWSDEDKLLDRFLAHATFFVCVSLVFCVGAFVTAYRPDPKLREWAQREAYLQLRYREEHGLPPIDRNYVDPSKIILPTDEELGDTEIII</sequence>